<dbReference type="SUPFAM" id="SSF51261">
    <property type="entry name" value="Duplicated hybrid motif"/>
    <property type="match status" value="1"/>
</dbReference>
<dbReference type="EMBL" id="CP104694">
    <property type="protein sequence ID" value="UXI68371.1"/>
    <property type="molecule type" value="Genomic_DNA"/>
</dbReference>
<dbReference type="CDD" id="cd12797">
    <property type="entry name" value="M23_peptidase"/>
    <property type="match status" value="1"/>
</dbReference>
<dbReference type="InterPro" id="IPR011055">
    <property type="entry name" value="Dup_hybrid_motif"/>
</dbReference>
<organism evidence="3 4">
    <name type="scientific">Tahibacter amnicola</name>
    <dbReference type="NCBI Taxonomy" id="2976241"/>
    <lineage>
        <taxon>Bacteria</taxon>
        <taxon>Pseudomonadati</taxon>
        <taxon>Pseudomonadota</taxon>
        <taxon>Gammaproteobacteria</taxon>
        <taxon>Lysobacterales</taxon>
        <taxon>Rhodanobacteraceae</taxon>
        <taxon>Tahibacter</taxon>
    </lineage>
</organism>
<dbReference type="PANTHER" id="PTHR21666">
    <property type="entry name" value="PEPTIDASE-RELATED"/>
    <property type="match status" value="1"/>
</dbReference>
<dbReference type="InterPro" id="IPR016047">
    <property type="entry name" value="M23ase_b-sheet_dom"/>
</dbReference>
<evidence type="ECO:0000313" key="4">
    <source>
        <dbReference type="Proteomes" id="UP001064632"/>
    </source>
</evidence>
<evidence type="ECO:0000259" key="2">
    <source>
        <dbReference type="Pfam" id="PF01551"/>
    </source>
</evidence>
<evidence type="ECO:0000313" key="3">
    <source>
        <dbReference type="EMBL" id="UXI68371.1"/>
    </source>
</evidence>
<dbReference type="PANTHER" id="PTHR21666:SF270">
    <property type="entry name" value="MUREIN HYDROLASE ACTIVATOR ENVC"/>
    <property type="match status" value="1"/>
</dbReference>
<dbReference type="RefSeq" id="WP_261695331.1">
    <property type="nucleotide sequence ID" value="NZ_CP104694.1"/>
</dbReference>
<dbReference type="Pfam" id="PF01551">
    <property type="entry name" value="Peptidase_M23"/>
    <property type="match status" value="1"/>
</dbReference>
<reference evidence="3" key="1">
    <citation type="submission" date="2022-09" db="EMBL/GenBank/DDBJ databases">
        <title>Tahibacter sp. nov., isolated from a fresh water.</title>
        <authorList>
            <person name="Baek J.H."/>
            <person name="Lee J.K."/>
            <person name="Kim J.M."/>
            <person name="Jeon C.O."/>
        </authorList>
    </citation>
    <scope>NUCLEOTIDE SEQUENCE</scope>
    <source>
        <strain evidence="3">W38</strain>
    </source>
</reference>
<gene>
    <name evidence="3" type="ORF">N4264_01585</name>
</gene>
<dbReference type="Gene3D" id="2.70.70.10">
    <property type="entry name" value="Glucose Permease (Domain IIA)"/>
    <property type="match status" value="1"/>
</dbReference>
<keyword evidence="4" id="KW-1185">Reference proteome</keyword>
<protein>
    <submittedName>
        <fullName evidence="3">M23 family metallopeptidase</fullName>
    </submittedName>
</protein>
<feature type="domain" description="M23ase beta-sheet core" evidence="2">
    <location>
        <begin position="57"/>
        <end position="147"/>
    </location>
</feature>
<accession>A0ABY6BFJ2</accession>
<dbReference type="Proteomes" id="UP001064632">
    <property type="component" value="Chromosome"/>
</dbReference>
<feature type="chain" id="PRO_5045779331" evidence="1">
    <location>
        <begin position="21"/>
        <end position="375"/>
    </location>
</feature>
<proteinExistence type="predicted"/>
<dbReference type="InterPro" id="IPR050570">
    <property type="entry name" value="Cell_wall_metabolism_enzyme"/>
</dbReference>
<evidence type="ECO:0000256" key="1">
    <source>
        <dbReference type="SAM" id="SignalP"/>
    </source>
</evidence>
<sequence>MIIRAAIALAGLLVVFDAAAQTCMVSPTAAEIVSGRYGKQRDGGAGNHGSANTRPHMHRGLDFSTNNASQPLKATTDGVITRIGTSSSAGNLILIKRANNDIVAYFHLQSFAPGLREGSQVRAGDVLGLSGNTPVGPRMAKHLHFEYGTSRPEDARVRQFSSRAQLGPFNPAQLRSNLSAKPGFGWNTDPAPYFCQTFPIRDGHPEHVAILGADTKAQHAILFGGTPPPGGTSSNDAEPAQVASANADARIAGNAGTTPEKFLQDGEGFGTPPSPPFGLYETMSANEMLSSEATRRFSGDSWNQDLTQLSERALWVDFVRSIGVSNALAHAIYKRRERVEALLATYTAQRLEAYRRRAQVSNELARRQAIGNVIQ</sequence>
<keyword evidence="1" id="KW-0732">Signal</keyword>
<name>A0ABY6BFJ2_9GAMM</name>
<feature type="signal peptide" evidence="1">
    <location>
        <begin position="1"/>
        <end position="20"/>
    </location>
</feature>